<accession>A0A2I2KLG7</accession>
<keyword evidence="2" id="KW-1185">Reference proteome</keyword>
<organism evidence="1 2">
    <name type="scientific">Frankia canadensis</name>
    <dbReference type="NCBI Taxonomy" id="1836972"/>
    <lineage>
        <taxon>Bacteria</taxon>
        <taxon>Bacillati</taxon>
        <taxon>Actinomycetota</taxon>
        <taxon>Actinomycetes</taxon>
        <taxon>Frankiales</taxon>
        <taxon>Frankiaceae</taxon>
        <taxon>Frankia</taxon>
    </lineage>
</organism>
<name>A0A2I2KLG7_9ACTN</name>
<reference evidence="1 2" key="1">
    <citation type="submission" date="2017-06" db="EMBL/GenBank/DDBJ databases">
        <authorList>
            <person name="Kim H.J."/>
            <person name="Triplett B.A."/>
        </authorList>
    </citation>
    <scope>NUCLEOTIDE SEQUENCE [LARGE SCALE GENOMIC DNA]</scope>
    <source>
        <strain evidence="1">FRACA_ARgP5</strain>
    </source>
</reference>
<proteinExistence type="predicted"/>
<dbReference type="AlphaFoldDB" id="A0A2I2KLG7"/>
<gene>
    <name evidence="1" type="ORF">FRACA_1420013</name>
</gene>
<dbReference type="EMBL" id="FZMO01000049">
    <property type="protein sequence ID" value="SNQ46512.1"/>
    <property type="molecule type" value="Genomic_DNA"/>
</dbReference>
<dbReference type="Proteomes" id="UP000234331">
    <property type="component" value="Unassembled WGS sequence"/>
</dbReference>
<dbReference type="OrthoDB" id="517313at2"/>
<protein>
    <submittedName>
        <fullName evidence="1">Uncharacterized protein</fullName>
    </submittedName>
</protein>
<sequence>MTLFVVHPDRHREFGNPSETFLLLTQADRVENFVLAPSTRYRHCGIGAIDTDESLEAVLLSGRCPADADIFVVCPDRFVTSPEPAAIGPTRRVVVMPCGSTPVTDAQVAYFLTAVEHTDPVALEARADRLFAALSETPFVWLTAARESTSATFTVSGDYEWNQQAGPLAPGEQQIAPSGEASAAPTGLYLFDTSRRLGLNGSVTLYGAPIVHRGDDLVCLAEQARLFEDLDVLRESPVILDLADGMVTDVRPAEPAAKRAVAALTDLYAVDDAYRIVWEFGIGLNPVLHQQPGNCGLNEMYGASNGVVHLGFGLTPTTRYALTFTCADTVMTDEDGSTVAGPVPARRLRRRRTPDCGC</sequence>
<evidence type="ECO:0000313" key="1">
    <source>
        <dbReference type="EMBL" id="SNQ46512.1"/>
    </source>
</evidence>
<dbReference type="RefSeq" id="WP_101830522.1">
    <property type="nucleotide sequence ID" value="NZ_FZMO01000049.1"/>
</dbReference>
<evidence type="ECO:0000313" key="2">
    <source>
        <dbReference type="Proteomes" id="UP000234331"/>
    </source>
</evidence>